<keyword evidence="2" id="KW-1133">Transmembrane helix</keyword>
<protein>
    <submittedName>
        <fullName evidence="3">Uncharacterized protein</fullName>
    </submittedName>
</protein>
<dbReference type="EMBL" id="VTZN01000178">
    <property type="protein sequence ID" value="KAA1248285.1"/>
    <property type="molecule type" value="Genomic_DNA"/>
</dbReference>
<accession>A0A5B1BK88</accession>
<comment type="caution">
    <text evidence="3">The sequence shown here is derived from an EMBL/GenBank/DDBJ whole genome shotgun (WGS) entry which is preliminary data.</text>
</comment>
<keyword evidence="4" id="KW-1185">Reference proteome</keyword>
<name>A0A5B1BK88_MYCSI</name>
<keyword evidence="2" id="KW-0472">Membrane</keyword>
<feature type="region of interest" description="Disordered" evidence="1">
    <location>
        <begin position="50"/>
        <end position="106"/>
    </location>
</feature>
<dbReference type="Proteomes" id="UP000324701">
    <property type="component" value="Unassembled WGS sequence"/>
</dbReference>
<evidence type="ECO:0000256" key="2">
    <source>
        <dbReference type="SAM" id="Phobius"/>
    </source>
</evidence>
<dbReference type="AlphaFoldDB" id="A0A5B1BK88"/>
<evidence type="ECO:0000313" key="3">
    <source>
        <dbReference type="EMBL" id="KAA1248285.1"/>
    </source>
</evidence>
<evidence type="ECO:0000256" key="1">
    <source>
        <dbReference type="SAM" id="MobiDB-lite"/>
    </source>
</evidence>
<gene>
    <name evidence="3" type="ORF">F0Q45_21440</name>
</gene>
<feature type="transmembrane region" description="Helical" evidence="2">
    <location>
        <begin position="24"/>
        <end position="48"/>
    </location>
</feature>
<sequence>MEPPAEEQPRHSDRSDRQGRLDQLWAVVGITAGVVFVVAVIFFSGFFLGRATDGPYGGQRISDGGGGGTCPMMGSGGGMGPGMTGPGGSMAPGQTASPTPQPTHHP</sequence>
<organism evidence="3 4">
    <name type="scientific">Mycobacterium simiae</name>
    <name type="common">Mycobacterium habana</name>
    <dbReference type="NCBI Taxonomy" id="1784"/>
    <lineage>
        <taxon>Bacteria</taxon>
        <taxon>Bacillati</taxon>
        <taxon>Actinomycetota</taxon>
        <taxon>Actinomycetes</taxon>
        <taxon>Mycobacteriales</taxon>
        <taxon>Mycobacteriaceae</taxon>
        <taxon>Mycobacterium</taxon>
        <taxon>Mycobacterium simiae complex</taxon>
    </lineage>
</organism>
<evidence type="ECO:0000313" key="4">
    <source>
        <dbReference type="Proteomes" id="UP000324701"/>
    </source>
</evidence>
<feature type="compositionally biased region" description="Gly residues" evidence="1">
    <location>
        <begin position="63"/>
        <end position="90"/>
    </location>
</feature>
<proteinExistence type="predicted"/>
<keyword evidence="2" id="KW-0812">Transmembrane</keyword>
<reference evidence="3 4" key="1">
    <citation type="submission" date="2019-09" db="EMBL/GenBank/DDBJ databases">
        <title>Report of infection by Mycobacterium simiae a patient suffering from pulmonary tuberculosis.</title>
        <authorList>
            <person name="Mohanty P.S."/>
            <person name="Bansal A.K."/>
            <person name="Singh H."/>
            <person name="Sharma S."/>
            <person name="Patil S.A."/>
            <person name="Upadhaya P."/>
            <person name="Singh P.K."/>
            <person name="Kumar D."/>
            <person name="Kumar S."/>
            <person name="Singh R.K."/>
            <person name="Chaudhary B."/>
        </authorList>
    </citation>
    <scope>NUCLEOTIDE SEQUENCE [LARGE SCALE GENOMIC DNA]</scope>
    <source>
        <strain evidence="3 4">JAL-560-SIM</strain>
    </source>
</reference>